<protein>
    <submittedName>
        <fullName evidence="3">RWD domain-containing protein</fullName>
    </submittedName>
</protein>
<evidence type="ECO:0000259" key="2">
    <source>
        <dbReference type="PROSITE" id="PS50908"/>
    </source>
</evidence>
<dbReference type="GO" id="GO:0005634">
    <property type="term" value="C:nucleus"/>
    <property type="evidence" value="ECO:0007669"/>
    <property type="project" value="TreeGrafter"/>
</dbReference>
<dbReference type="EMBL" id="BJWL01000001">
    <property type="protein sequence ID" value="GFY81248.1"/>
    <property type="molecule type" value="Genomic_DNA"/>
</dbReference>
<dbReference type="Proteomes" id="UP000585474">
    <property type="component" value="Unassembled WGS sequence"/>
</dbReference>
<dbReference type="CDD" id="cd23818">
    <property type="entry name" value="RWD_RNF25"/>
    <property type="match status" value="1"/>
</dbReference>
<feature type="compositionally biased region" description="Basic residues" evidence="1">
    <location>
        <begin position="313"/>
        <end position="324"/>
    </location>
</feature>
<accession>A0A7J0E471</accession>
<dbReference type="GO" id="GO:0016567">
    <property type="term" value="P:protein ubiquitination"/>
    <property type="evidence" value="ECO:0007669"/>
    <property type="project" value="TreeGrafter"/>
</dbReference>
<dbReference type="SUPFAM" id="SSF54495">
    <property type="entry name" value="UBC-like"/>
    <property type="match status" value="1"/>
</dbReference>
<dbReference type="AlphaFoldDB" id="A0A7J0E471"/>
<dbReference type="Gene3D" id="3.10.110.10">
    <property type="entry name" value="Ubiquitin Conjugating Enzyme"/>
    <property type="match status" value="1"/>
</dbReference>
<gene>
    <name evidence="3" type="ORF">Acr_01g0010570</name>
</gene>
<dbReference type="InterPro" id="IPR016135">
    <property type="entry name" value="UBQ-conjugating_enzyme/RWD"/>
</dbReference>
<dbReference type="InterPro" id="IPR013083">
    <property type="entry name" value="Znf_RING/FYVE/PHD"/>
</dbReference>
<dbReference type="GO" id="GO:0061630">
    <property type="term" value="F:ubiquitin protein ligase activity"/>
    <property type="evidence" value="ECO:0007669"/>
    <property type="project" value="InterPro"/>
</dbReference>
<dbReference type="OrthoDB" id="432311at2759"/>
<dbReference type="Gene3D" id="3.30.40.10">
    <property type="entry name" value="Zinc/RING finger domain, C3HC4 (zinc finger)"/>
    <property type="match status" value="1"/>
</dbReference>
<organism evidence="3 4">
    <name type="scientific">Actinidia rufa</name>
    <dbReference type="NCBI Taxonomy" id="165716"/>
    <lineage>
        <taxon>Eukaryota</taxon>
        <taxon>Viridiplantae</taxon>
        <taxon>Streptophyta</taxon>
        <taxon>Embryophyta</taxon>
        <taxon>Tracheophyta</taxon>
        <taxon>Spermatophyta</taxon>
        <taxon>Magnoliopsida</taxon>
        <taxon>eudicotyledons</taxon>
        <taxon>Gunneridae</taxon>
        <taxon>Pentapetalae</taxon>
        <taxon>asterids</taxon>
        <taxon>Ericales</taxon>
        <taxon>Actinidiaceae</taxon>
        <taxon>Actinidia</taxon>
    </lineage>
</organism>
<sequence length="339" mass="38210">MAEEEVLIEVDAVQAVYGDDCIVLDTYPPHLHIHIKPRTADISSQQFVEAVLGIQAGPQYPREPPHIRIVESKGLDEQRQSRLLTGIQLKAYELSSCLMLVALCEEAVEMLSSMNHPDGNCPLCLNPLVEEDAGDNILPFMKLMSCYHCFHWWWNWLQSQKEFHATNSSSGLGRAYGNTTNLQAAEESTGRCPVCREVFHAKDIDHVLDLVGAHSQLSSSDATVEEDENLLQSESEKSRRQKFEAILKLQQESSGLIEPKRNEVLLPGMFLPRSIPEPMTVPTEQEHTDRSIPLVTNPTSSSNRPSTSERRSLGTRKHRGRNSRKQVQQWIKKENGNAH</sequence>
<reference evidence="3 4" key="1">
    <citation type="submission" date="2019-07" db="EMBL/GenBank/DDBJ databases">
        <title>De Novo Assembly of kiwifruit Actinidia rufa.</title>
        <authorList>
            <person name="Sugita-Konishi S."/>
            <person name="Sato K."/>
            <person name="Mori E."/>
            <person name="Abe Y."/>
            <person name="Kisaki G."/>
            <person name="Hamano K."/>
            <person name="Suezawa K."/>
            <person name="Otani M."/>
            <person name="Fukuda T."/>
            <person name="Manabe T."/>
            <person name="Gomi K."/>
            <person name="Tabuchi M."/>
            <person name="Akimitsu K."/>
            <person name="Kataoka I."/>
        </authorList>
    </citation>
    <scope>NUCLEOTIDE SEQUENCE [LARGE SCALE GENOMIC DNA]</scope>
    <source>
        <strain evidence="4">cv. Fuchu</strain>
    </source>
</reference>
<feature type="compositionally biased region" description="Low complexity" evidence="1">
    <location>
        <begin position="296"/>
        <end position="306"/>
    </location>
</feature>
<dbReference type="Pfam" id="PF05773">
    <property type="entry name" value="RWD"/>
    <property type="match status" value="1"/>
</dbReference>
<feature type="region of interest" description="Disordered" evidence="1">
    <location>
        <begin position="276"/>
        <end position="339"/>
    </location>
</feature>
<dbReference type="PANTHER" id="PTHR13198">
    <property type="entry name" value="RING FINGER PROTEIN 25"/>
    <property type="match status" value="1"/>
</dbReference>
<proteinExistence type="predicted"/>
<keyword evidence="4" id="KW-1185">Reference proteome</keyword>
<dbReference type="FunFam" id="3.30.40.10:FF:000914">
    <property type="entry name" value="RWD domain-containing protein"/>
    <property type="match status" value="1"/>
</dbReference>
<feature type="region of interest" description="Disordered" evidence="1">
    <location>
        <begin position="218"/>
        <end position="237"/>
    </location>
</feature>
<evidence type="ECO:0000256" key="1">
    <source>
        <dbReference type="SAM" id="MobiDB-lite"/>
    </source>
</evidence>
<dbReference type="PANTHER" id="PTHR13198:SF4">
    <property type="entry name" value="E3 UBIQUITIN-PROTEIN LIGASE RNF25"/>
    <property type="match status" value="1"/>
</dbReference>
<dbReference type="InterPro" id="IPR039133">
    <property type="entry name" value="RNF25"/>
</dbReference>
<name>A0A7J0E471_9ERIC</name>
<dbReference type="PROSITE" id="PS50908">
    <property type="entry name" value="RWD"/>
    <property type="match status" value="1"/>
</dbReference>
<feature type="domain" description="RWD" evidence="2">
    <location>
        <begin position="8"/>
        <end position="114"/>
    </location>
</feature>
<evidence type="ECO:0000313" key="4">
    <source>
        <dbReference type="Proteomes" id="UP000585474"/>
    </source>
</evidence>
<comment type="caution">
    <text evidence="3">The sequence shown here is derived from an EMBL/GenBank/DDBJ whole genome shotgun (WGS) entry which is preliminary data.</text>
</comment>
<dbReference type="SMART" id="SM00591">
    <property type="entry name" value="RWD"/>
    <property type="match status" value="1"/>
</dbReference>
<dbReference type="InterPro" id="IPR006575">
    <property type="entry name" value="RWD_dom"/>
</dbReference>
<evidence type="ECO:0000313" key="3">
    <source>
        <dbReference type="EMBL" id="GFY81248.1"/>
    </source>
</evidence>